<accession>A0A2X0R7N9</accession>
<name>A0A2X0R7N9_9PROT</name>
<protein>
    <submittedName>
        <fullName evidence="1">Uncharacterized protein</fullName>
    </submittedName>
</protein>
<evidence type="ECO:0000313" key="1">
    <source>
        <dbReference type="EMBL" id="SPS06022.1"/>
    </source>
</evidence>
<gene>
    <name evidence="1" type="ORF">NITFAB_1612</name>
</gene>
<sequence length="104" mass="12010">MGGNSITRKNDGWIRDLVEFDCGGYRFVFRQKPEVISRTYNQHKGTFYETTEVTVADVAPNKVKVVEAAIKRICWLLSFAGTCQVIPFEYEYAKKLEAHCRIKK</sequence>
<dbReference type="EMBL" id="LS423452">
    <property type="protein sequence ID" value="SPS06022.1"/>
    <property type="molecule type" value="Genomic_DNA"/>
</dbReference>
<reference evidence="1" key="1">
    <citation type="submission" date="2018-05" db="EMBL/GenBank/DDBJ databases">
        <authorList>
            <person name="Lanie J.A."/>
            <person name="Ng W.-L."/>
            <person name="Kazmierczak K.M."/>
            <person name="Andrzejewski T.M."/>
            <person name="Davidsen T.M."/>
            <person name="Wayne K.J."/>
            <person name="Tettelin H."/>
            <person name="Glass J.I."/>
            <person name="Rusch D."/>
            <person name="Podicherti R."/>
            <person name="Tsui H.-C.T."/>
            <person name="Winkler M.E."/>
        </authorList>
    </citation>
    <scope>NUCLEOTIDE SEQUENCE</scope>
    <source>
        <strain evidence="1">KNB</strain>
    </source>
</reference>
<proteinExistence type="predicted"/>
<organism evidence="1">
    <name type="scientific">Candidatus Nitrotoga fabula</name>
    <dbReference type="NCBI Taxonomy" id="2182327"/>
    <lineage>
        <taxon>Bacteria</taxon>
        <taxon>Pseudomonadati</taxon>
        <taxon>Pseudomonadota</taxon>
        <taxon>Betaproteobacteria</taxon>
        <taxon>Nitrosomonadales</taxon>
        <taxon>Gallionellaceae</taxon>
        <taxon>Candidatus Nitrotoga</taxon>
    </lineage>
</organism>
<dbReference type="AlphaFoldDB" id="A0A2X0R7N9"/>